<dbReference type="AlphaFoldDB" id="A0A0B6XTP3"/>
<sequence>ATFVHCVKYLTWQAKDNVFDNVRQVCITLTIHENAETELTVCLERGRPGQNVCATGKHVGTNGGPKLAHNK</sequence>
<accession>A0A0B6XTP3</accession>
<protein>
    <submittedName>
        <fullName evidence="1">Uncharacterized protein</fullName>
    </submittedName>
</protein>
<feature type="non-terminal residue" evidence="1">
    <location>
        <position position="71"/>
    </location>
</feature>
<proteinExistence type="predicted"/>
<reference evidence="1" key="1">
    <citation type="submission" date="2014-12" db="EMBL/GenBank/DDBJ databases">
        <title>Insight into the proteome of Arion vulgaris.</title>
        <authorList>
            <person name="Aradska J."/>
            <person name="Bulat T."/>
            <person name="Smidak R."/>
            <person name="Sarate P."/>
            <person name="Gangsoo J."/>
            <person name="Sialana F."/>
            <person name="Bilban M."/>
            <person name="Lubec G."/>
        </authorList>
    </citation>
    <scope>NUCLEOTIDE SEQUENCE</scope>
    <source>
        <tissue evidence="1">Skin</tissue>
    </source>
</reference>
<name>A0A0B6XTP3_9EUPU</name>
<organism evidence="1">
    <name type="scientific">Arion vulgaris</name>
    <dbReference type="NCBI Taxonomy" id="1028688"/>
    <lineage>
        <taxon>Eukaryota</taxon>
        <taxon>Metazoa</taxon>
        <taxon>Spiralia</taxon>
        <taxon>Lophotrochozoa</taxon>
        <taxon>Mollusca</taxon>
        <taxon>Gastropoda</taxon>
        <taxon>Heterobranchia</taxon>
        <taxon>Euthyneura</taxon>
        <taxon>Panpulmonata</taxon>
        <taxon>Eupulmonata</taxon>
        <taxon>Stylommatophora</taxon>
        <taxon>Helicina</taxon>
        <taxon>Arionoidea</taxon>
        <taxon>Arionidae</taxon>
        <taxon>Arion</taxon>
    </lineage>
</organism>
<gene>
    <name evidence="1" type="primary">ORF910</name>
</gene>
<evidence type="ECO:0000313" key="1">
    <source>
        <dbReference type="EMBL" id="CEK47258.1"/>
    </source>
</evidence>
<feature type="non-terminal residue" evidence="1">
    <location>
        <position position="1"/>
    </location>
</feature>
<dbReference type="EMBL" id="HACG01000393">
    <property type="protein sequence ID" value="CEK47258.1"/>
    <property type="molecule type" value="Transcribed_RNA"/>
</dbReference>